<dbReference type="AlphaFoldDB" id="A0A0K2VMN2"/>
<dbReference type="EMBL" id="CCND01000001">
    <property type="protein sequence ID" value="CDX49122.1"/>
    <property type="molecule type" value="Genomic_DNA"/>
</dbReference>
<reference evidence="2" key="1">
    <citation type="submission" date="2014-08" db="EMBL/GenBank/DDBJ databases">
        <authorList>
            <person name="Edwards T."/>
        </authorList>
    </citation>
    <scope>NUCLEOTIDE SEQUENCE [LARGE SCALE GENOMIC DNA]</scope>
</reference>
<sequence>MRTPEELLQRGPLRIELLRRRLSGSKKAHEYPQDSSIPPARELKIIVFLQSFGDFA</sequence>
<protein>
    <submittedName>
        <fullName evidence="1">Uncharacterized protein</fullName>
    </submittedName>
</protein>
<name>A0A0K2VMN2_MESPL</name>
<evidence type="ECO:0000313" key="1">
    <source>
        <dbReference type="EMBL" id="CDX49122.1"/>
    </source>
</evidence>
<gene>
    <name evidence="1" type="ORF">MPL1032_10199</name>
</gene>
<evidence type="ECO:0000313" key="2">
    <source>
        <dbReference type="Proteomes" id="UP000182888"/>
    </source>
</evidence>
<accession>A0A0K2VMN2</accession>
<dbReference type="Proteomes" id="UP000182888">
    <property type="component" value="Unassembled WGS sequence"/>
</dbReference>
<proteinExistence type="predicted"/>
<organism evidence="1 2">
    <name type="scientific">Mesorhizobium plurifarium</name>
    <dbReference type="NCBI Taxonomy" id="69974"/>
    <lineage>
        <taxon>Bacteria</taxon>
        <taxon>Pseudomonadati</taxon>
        <taxon>Pseudomonadota</taxon>
        <taxon>Alphaproteobacteria</taxon>
        <taxon>Hyphomicrobiales</taxon>
        <taxon>Phyllobacteriaceae</taxon>
        <taxon>Mesorhizobium</taxon>
    </lineage>
</organism>